<dbReference type="SMART" id="SM00248">
    <property type="entry name" value="ANK"/>
    <property type="match status" value="4"/>
</dbReference>
<dbReference type="Gene3D" id="1.25.40.20">
    <property type="entry name" value="Ankyrin repeat-containing domain"/>
    <property type="match status" value="2"/>
</dbReference>
<organism evidence="4 5">
    <name type="scientific">Callorhinchus milii</name>
    <name type="common">Ghost shark</name>
    <dbReference type="NCBI Taxonomy" id="7868"/>
    <lineage>
        <taxon>Eukaryota</taxon>
        <taxon>Metazoa</taxon>
        <taxon>Chordata</taxon>
        <taxon>Craniata</taxon>
        <taxon>Vertebrata</taxon>
        <taxon>Chondrichthyes</taxon>
        <taxon>Holocephali</taxon>
        <taxon>Chimaeriformes</taxon>
        <taxon>Callorhinchidae</taxon>
        <taxon>Callorhinchus</taxon>
    </lineage>
</organism>
<dbReference type="AlphaFoldDB" id="A0A4W3IUS7"/>
<reference evidence="5" key="1">
    <citation type="journal article" date="2006" name="Science">
        <title>Ancient noncoding elements conserved in the human genome.</title>
        <authorList>
            <person name="Venkatesh B."/>
            <person name="Kirkness E.F."/>
            <person name="Loh Y.H."/>
            <person name="Halpern A.L."/>
            <person name="Lee A.P."/>
            <person name="Johnson J."/>
            <person name="Dandona N."/>
            <person name="Viswanathan L.D."/>
            <person name="Tay A."/>
            <person name="Venter J.C."/>
            <person name="Strausberg R.L."/>
            <person name="Brenner S."/>
        </authorList>
    </citation>
    <scope>NUCLEOTIDE SEQUENCE [LARGE SCALE GENOMIC DNA]</scope>
</reference>
<dbReference type="Ensembl" id="ENSCMIT00000034815.1">
    <property type="protein sequence ID" value="ENSCMIP00000034299.1"/>
    <property type="gene ID" value="ENSCMIG00000014558.1"/>
</dbReference>
<evidence type="ECO:0000313" key="4">
    <source>
        <dbReference type="Ensembl" id="ENSCMIP00000034299.1"/>
    </source>
</evidence>
<accession>A0A4W3IUS7</accession>
<reference evidence="5" key="2">
    <citation type="journal article" date="2007" name="PLoS Biol.">
        <title>Survey sequencing and comparative analysis of the elephant shark (Callorhinchus milii) genome.</title>
        <authorList>
            <person name="Venkatesh B."/>
            <person name="Kirkness E.F."/>
            <person name="Loh Y.H."/>
            <person name="Halpern A.L."/>
            <person name="Lee A.P."/>
            <person name="Johnson J."/>
            <person name="Dandona N."/>
            <person name="Viswanathan L.D."/>
            <person name="Tay A."/>
            <person name="Venter J.C."/>
            <person name="Strausberg R.L."/>
            <person name="Brenner S."/>
        </authorList>
    </citation>
    <scope>NUCLEOTIDE SEQUENCE [LARGE SCALE GENOMIC DNA]</scope>
</reference>
<feature type="repeat" description="ANK" evidence="3">
    <location>
        <begin position="181"/>
        <end position="213"/>
    </location>
</feature>
<name>A0A4W3IUS7_CALMI</name>
<evidence type="ECO:0000313" key="5">
    <source>
        <dbReference type="Proteomes" id="UP000314986"/>
    </source>
</evidence>
<protein>
    <submittedName>
        <fullName evidence="4">Uncharacterized protein</fullName>
    </submittedName>
</protein>
<keyword evidence="1" id="KW-0677">Repeat</keyword>
<dbReference type="STRING" id="7868.ENSCMIP00000034299"/>
<dbReference type="InterPro" id="IPR050745">
    <property type="entry name" value="Multifunctional_regulatory"/>
</dbReference>
<feature type="repeat" description="ANK" evidence="3">
    <location>
        <begin position="147"/>
        <end position="179"/>
    </location>
</feature>
<dbReference type="PROSITE" id="PS50297">
    <property type="entry name" value="ANK_REP_REGION"/>
    <property type="match status" value="3"/>
</dbReference>
<proteinExistence type="predicted"/>
<keyword evidence="2 3" id="KW-0040">ANK repeat</keyword>
<dbReference type="GeneTree" id="ENSGT00910000144630"/>
<dbReference type="PANTHER" id="PTHR24189:SF50">
    <property type="entry name" value="ANKYRIN REPEAT AND SOCS BOX PROTEIN 2"/>
    <property type="match status" value="1"/>
</dbReference>
<reference evidence="4" key="4">
    <citation type="submission" date="2025-08" db="UniProtKB">
        <authorList>
            <consortium name="Ensembl"/>
        </authorList>
    </citation>
    <scope>IDENTIFICATION</scope>
</reference>
<dbReference type="Proteomes" id="UP000314986">
    <property type="component" value="Unassembled WGS sequence"/>
</dbReference>
<evidence type="ECO:0000256" key="2">
    <source>
        <dbReference type="ARBA" id="ARBA00023043"/>
    </source>
</evidence>
<sequence>MPVKDAFPKRVQNESFLSKKLPNQARLSYESMQKLERHTDSIIIRFQWSTIGDTQNFDVDQLTERDEEVALLNEALAKHFLSVSSLDRQKGQVNLELVDTLLKKGAQINMRDGLGQTLLHEAARIWHVDVASFLIKQGADVNHADTYGRTPLHVAAILNYTEFIEVLLNNNANIEAKTNEEEQTPFHYAARYDALRSLHCLYKHGANIQVEDYRKRTPLHLAALYGRCRD</sequence>
<evidence type="ECO:0000256" key="3">
    <source>
        <dbReference type="PROSITE-ProRule" id="PRU00023"/>
    </source>
</evidence>
<evidence type="ECO:0000256" key="1">
    <source>
        <dbReference type="ARBA" id="ARBA00022737"/>
    </source>
</evidence>
<dbReference type="PROSITE" id="PS50088">
    <property type="entry name" value="ANK_REPEAT"/>
    <property type="match status" value="3"/>
</dbReference>
<dbReference type="Pfam" id="PF12796">
    <property type="entry name" value="Ank_2"/>
    <property type="match status" value="2"/>
</dbReference>
<reference evidence="5" key="3">
    <citation type="journal article" date="2014" name="Nature">
        <title>Elephant shark genome provides unique insights into gnathostome evolution.</title>
        <authorList>
            <consortium name="International Elephant Shark Genome Sequencing Consortium"/>
            <person name="Venkatesh B."/>
            <person name="Lee A.P."/>
            <person name="Ravi V."/>
            <person name="Maurya A.K."/>
            <person name="Lian M.M."/>
            <person name="Swann J.B."/>
            <person name="Ohta Y."/>
            <person name="Flajnik M.F."/>
            <person name="Sutoh Y."/>
            <person name="Kasahara M."/>
            <person name="Hoon S."/>
            <person name="Gangu V."/>
            <person name="Roy S.W."/>
            <person name="Irimia M."/>
            <person name="Korzh V."/>
            <person name="Kondrychyn I."/>
            <person name="Lim Z.W."/>
            <person name="Tay B.H."/>
            <person name="Tohari S."/>
            <person name="Kong K.W."/>
            <person name="Ho S."/>
            <person name="Lorente-Galdos B."/>
            <person name="Quilez J."/>
            <person name="Marques-Bonet T."/>
            <person name="Raney B.J."/>
            <person name="Ingham P.W."/>
            <person name="Tay A."/>
            <person name="Hillier L.W."/>
            <person name="Minx P."/>
            <person name="Boehm T."/>
            <person name="Wilson R.K."/>
            <person name="Brenner S."/>
            <person name="Warren W.C."/>
        </authorList>
    </citation>
    <scope>NUCLEOTIDE SEQUENCE [LARGE SCALE GENOMIC DNA]</scope>
</reference>
<dbReference type="InterPro" id="IPR002110">
    <property type="entry name" value="Ankyrin_rpt"/>
</dbReference>
<reference evidence="4" key="5">
    <citation type="submission" date="2025-09" db="UniProtKB">
        <authorList>
            <consortium name="Ensembl"/>
        </authorList>
    </citation>
    <scope>IDENTIFICATION</scope>
</reference>
<dbReference type="PANTHER" id="PTHR24189">
    <property type="entry name" value="MYOTROPHIN"/>
    <property type="match status" value="1"/>
</dbReference>
<dbReference type="SUPFAM" id="SSF48403">
    <property type="entry name" value="Ankyrin repeat"/>
    <property type="match status" value="1"/>
</dbReference>
<dbReference type="InParanoid" id="A0A4W3IUS7"/>
<keyword evidence="5" id="KW-1185">Reference proteome</keyword>
<dbReference type="InterPro" id="IPR036770">
    <property type="entry name" value="Ankyrin_rpt-contain_sf"/>
</dbReference>
<feature type="repeat" description="ANK" evidence="3">
    <location>
        <begin position="114"/>
        <end position="146"/>
    </location>
</feature>